<dbReference type="EMBL" id="FOOE01000005">
    <property type="protein sequence ID" value="SFF64513.1"/>
    <property type="molecule type" value="Genomic_DNA"/>
</dbReference>
<organism evidence="4 5">
    <name type="scientific">Clostridium cadaveris</name>
    <dbReference type="NCBI Taxonomy" id="1529"/>
    <lineage>
        <taxon>Bacteria</taxon>
        <taxon>Bacillati</taxon>
        <taxon>Bacillota</taxon>
        <taxon>Clostridia</taxon>
        <taxon>Eubacteriales</taxon>
        <taxon>Clostridiaceae</taxon>
        <taxon>Clostridium</taxon>
    </lineage>
</organism>
<dbReference type="RefSeq" id="WP_027637304.1">
    <property type="nucleotide sequence ID" value="NZ_BAAACD010000045.1"/>
</dbReference>
<dbReference type="Proteomes" id="UP000246114">
    <property type="component" value="Unassembled WGS sequence"/>
</dbReference>
<evidence type="ECO:0000259" key="2">
    <source>
        <dbReference type="Pfam" id="PF01882"/>
    </source>
</evidence>
<dbReference type="OrthoDB" id="9778037at2"/>
<dbReference type="Proteomes" id="UP000182135">
    <property type="component" value="Unassembled WGS sequence"/>
</dbReference>
<dbReference type="EMBL" id="QAMZ01000057">
    <property type="protein sequence ID" value="PWL51336.1"/>
    <property type="molecule type" value="Genomic_DNA"/>
</dbReference>
<accession>A0A1I2KDG5</accession>
<evidence type="ECO:0000313" key="3">
    <source>
        <dbReference type="EMBL" id="PWL51336.1"/>
    </source>
</evidence>
<feature type="domain" description="DUF58" evidence="2">
    <location>
        <begin position="196"/>
        <end position="241"/>
    </location>
</feature>
<dbReference type="STRING" id="1529.SAMN04487885_10568"/>
<dbReference type="Pfam" id="PF01882">
    <property type="entry name" value="DUF58"/>
    <property type="match status" value="1"/>
</dbReference>
<sequence length="386" mass="45459">MNGIKVNLRMMFLLIASFIFYYLQGGYIATGFFFSIFSIFILAAIINGVNYFAIKFTVCIDENIYFSGDEVEITLNIQNRSFFSIPYMIVKRHVIEESGDNYDGEALSLGVNGEEFLKYKIKFYHRGIYDLDDFEIFISDYFNIFTLSKKEKSHSKVIVYPKIYCIVKDDYSGGFNLLDTQNSHDTSMEDMHDVREMRRYVYGDSVKRINWKLSAKTGNLIVKNYNYRSGKECFIFLDMNKENYVLDLKGIMEERLIDFTESIIKEFSINIDVYSVYINNSPPCEIKINSHKDIQRINEYFLENKSCGEISMGKYMINIIDERFLGKQFIIIVGKITQEFIDSLLIIRGISRHICIFYLIAEEKLRYKLKEEHIKTFNMNLMMKKK</sequence>
<proteinExistence type="predicted"/>
<reference evidence="4 5" key="1">
    <citation type="submission" date="2016-10" db="EMBL/GenBank/DDBJ databases">
        <authorList>
            <person name="de Groot N.N."/>
        </authorList>
    </citation>
    <scope>NUCLEOTIDE SEQUENCE [LARGE SCALE GENOMIC DNA]</scope>
    <source>
        <strain evidence="4 5">NLAE-zl-G419</strain>
    </source>
</reference>
<name>A0A1I2KDG5_9CLOT</name>
<evidence type="ECO:0000313" key="6">
    <source>
        <dbReference type="Proteomes" id="UP000246114"/>
    </source>
</evidence>
<dbReference type="InterPro" id="IPR002881">
    <property type="entry name" value="DUF58"/>
</dbReference>
<keyword evidence="5" id="KW-1185">Reference proteome</keyword>
<gene>
    <name evidence="3" type="ORF">DBY38_14950</name>
    <name evidence="4" type="ORF">SAMN04487885_10568</name>
</gene>
<protein>
    <submittedName>
        <fullName evidence="3">DUF58 domain-containing protein</fullName>
    </submittedName>
</protein>
<reference evidence="3 6" key="2">
    <citation type="submission" date="2018-03" db="EMBL/GenBank/DDBJ databases">
        <title>The uncultured portion of the human microbiome is neutrally assembled.</title>
        <authorList>
            <person name="Jeraldo P."/>
            <person name="Boardman L."/>
            <person name="White B.A."/>
            <person name="Nelson H."/>
            <person name="Goldenfeld N."/>
            <person name="Chia N."/>
        </authorList>
    </citation>
    <scope>NUCLEOTIDE SEQUENCE [LARGE SCALE GENOMIC DNA]</scope>
    <source>
        <strain evidence="3">CIM:MAG 903</strain>
    </source>
</reference>
<evidence type="ECO:0000313" key="5">
    <source>
        <dbReference type="Proteomes" id="UP000182135"/>
    </source>
</evidence>
<dbReference type="AlphaFoldDB" id="A0A1I2KDG5"/>
<keyword evidence="1" id="KW-0472">Membrane</keyword>
<evidence type="ECO:0000313" key="4">
    <source>
        <dbReference type="EMBL" id="SFF64513.1"/>
    </source>
</evidence>
<feature type="transmembrane region" description="Helical" evidence="1">
    <location>
        <begin position="6"/>
        <end position="23"/>
    </location>
</feature>
<evidence type="ECO:0000256" key="1">
    <source>
        <dbReference type="SAM" id="Phobius"/>
    </source>
</evidence>
<keyword evidence="1" id="KW-0812">Transmembrane</keyword>
<keyword evidence="1" id="KW-1133">Transmembrane helix</keyword>
<dbReference type="eggNOG" id="COG1721">
    <property type="taxonomic scope" value="Bacteria"/>
</dbReference>
<dbReference type="PANTHER" id="PTHR34351">
    <property type="entry name" value="SLR1927 PROTEIN-RELATED"/>
    <property type="match status" value="1"/>
</dbReference>